<keyword evidence="1" id="KW-0472">Membrane</keyword>
<comment type="caution">
    <text evidence="2">The sequence shown here is derived from an EMBL/GenBank/DDBJ whole genome shotgun (WGS) entry which is preliminary data.</text>
</comment>
<gene>
    <name evidence="2" type="ORF">TWF694_007239</name>
</gene>
<sequence>MSGSRLVSCSKLSDRTSFEDYILKLRNFTSDGKSFDQLDACKPEVCTALWGTVNADIAGPGVNSSYIIGNALGYLSLVGLIVYWEVSRYRGRSSLNKKVEEQVVKCIDALHVCVLWFCISIQIASIALLVKVDFGLDATGMEFSTMEITWSVSILALLPLIYLTFLPTDISYRSSSLPNNDFQKPDSVHDPEKETPPSRFVLFRINTIALCWILSIYPFLSRMLETFGPSKIGDGGNSVITTAEWEKIQDLCLSGVSGISDISYKVFLGFGIFGWIWFTLFTTAGLVMVYLCRQRPDSRLIPKFESYFLVTQAQKGSESTPSRRPIVMWIALAVITPMAAGINIWSIFANQKFQQDISKTTGAISATPEWGFGQIVAIIIYGPVCWEVFNLGKVFYQTQI</sequence>
<protein>
    <submittedName>
        <fullName evidence="2">Uncharacterized protein</fullName>
    </submittedName>
</protein>
<name>A0AAV9XNV9_9PEZI</name>
<dbReference type="AlphaFoldDB" id="A0AAV9XNV9"/>
<accession>A0AAV9XNV9</accession>
<feature type="transmembrane region" description="Helical" evidence="1">
    <location>
        <begin position="66"/>
        <end position="86"/>
    </location>
</feature>
<feature type="transmembrane region" description="Helical" evidence="1">
    <location>
        <begin position="326"/>
        <end position="348"/>
    </location>
</feature>
<reference evidence="2 3" key="1">
    <citation type="submission" date="2019-10" db="EMBL/GenBank/DDBJ databases">
        <authorList>
            <person name="Palmer J.M."/>
        </authorList>
    </citation>
    <scope>NUCLEOTIDE SEQUENCE [LARGE SCALE GENOMIC DNA]</scope>
    <source>
        <strain evidence="2 3">TWF694</strain>
    </source>
</reference>
<evidence type="ECO:0000313" key="2">
    <source>
        <dbReference type="EMBL" id="KAK6541428.1"/>
    </source>
</evidence>
<evidence type="ECO:0000313" key="3">
    <source>
        <dbReference type="Proteomes" id="UP001365542"/>
    </source>
</evidence>
<evidence type="ECO:0000256" key="1">
    <source>
        <dbReference type="SAM" id="Phobius"/>
    </source>
</evidence>
<proteinExistence type="predicted"/>
<feature type="transmembrane region" description="Helical" evidence="1">
    <location>
        <begin position="201"/>
        <end position="220"/>
    </location>
</feature>
<keyword evidence="3" id="KW-1185">Reference proteome</keyword>
<dbReference type="EMBL" id="JAVHJO010000003">
    <property type="protein sequence ID" value="KAK6541428.1"/>
    <property type="molecule type" value="Genomic_DNA"/>
</dbReference>
<feature type="transmembrane region" description="Helical" evidence="1">
    <location>
        <begin position="107"/>
        <end position="128"/>
    </location>
</feature>
<organism evidence="2 3">
    <name type="scientific">Orbilia ellipsospora</name>
    <dbReference type="NCBI Taxonomy" id="2528407"/>
    <lineage>
        <taxon>Eukaryota</taxon>
        <taxon>Fungi</taxon>
        <taxon>Dikarya</taxon>
        <taxon>Ascomycota</taxon>
        <taxon>Pezizomycotina</taxon>
        <taxon>Orbiliomycetes</taxon>
        <taxon>Orbiliales</taxon>
        <taxon>Orbiliaceae</taxon>
        <taxon>Orbilia</taxon>
    </lineage>
</organism>
<feature type="transmembrane region" description="Helical" evidence="1">
    <location>
        <begin position="266"/>
        <end position="291"/>
    </location>
</feature>
<keyword evidence="1" id="KW-1133">Transmembrane helix</keyword>
<feature type="transmembrane region" description="Helical" evidence="1">
    <location>
        <begin position="148"/>
        <end position="166"/>
    </location>
</feature>
<dbReference type="Proteomes" id="UP001365542">
    <property type="component" value="Unassembled WGS sequence"/>
</dbReference>
<keyword evidence="1" id="KW-0812">Transmembrane</keyword>